<proteinExistence type="predicted"/>
<comment type="caution">
    <text evidence="1">The sequence shown here is derived from an EMBL/GenBank/DDBJ whole genome shotgun (WGS) entry which is preliminary data.</text>
</comment>
<dbReference type="VEuPathDB" id="FungiDB:MPH_01998"/>
<dbReference type="AlphaFoldDB" id="K2S0Z2"/>
<protein>
    <submittedName>
        <fullName evidence="1">Uncharacterized protein</fullName>
    </submittedName>
</protein>
<evidence type="ECO:0000313" key="1">
    <source>
        <dbReference type="EMBL" id="EKG20643.1"/>
    </source>
</evidence>
<dbReference type="Proteomes" id="UP000007129">
    <property type="component" value="Unassembled WGS sequence"/>
</dbReference>
<gene>
    <name evidence="1" type="ORF">MPH_01998</name>
</gene>
<dbReference type="HOGENOM" id="CLU_1768439_0_0_1"/>
<sequence length="147" mass="15999">MRRPLSRTIAGDFVAMTKTGIQTTTAMTIPTRALSSTAMSAATTTATSPVPSTMKTTATTPMTSTTIIATIPPALSEMELQIETLSQAGNIRERSRLLANTLSASTLTYENFSLIYRTTSVCYGLLRGRVYMTIVIDSRLRDQRPIE</sequence>
<dbReference type="EMBL" id="AHHD01000082">
    <property type="protein sequence ID" value="EKG20643.1"/>
    <property type="molecule type" value="Genomic_DNA"/>
</dbReference>
<reference evidence="1 2" key="1">
    <citation type="journal article" date="2012" name="BMC Genomics">
        <title>Tools to kill: Genome of one of the most destructive plant pathogenic fungi Macrophomina phaseolina.</title>
        <authorList>
            <person name="Islam M.S."/>
            <person name="Haque M.S."/>
            <person name="Islam M.M."/>
            <person name="Emdad E.M."/>
            <person name="Halim A."/>
            <person name="Hossen Q.M.M."/>
            <person name="Hossain M.Z."/>
            <person name="Ahmed B."/>
            <person name="Rahim S."/>
            <person name="Rahman M.S."/>
            <person name="Alam M.M."/>
            <person name="Hou S."/>
            <person name="Wan X."/>
            <person name="Saito J.A."/>
            <person name="Alam M."/>
        </authorList>
    </citation>
    <scope>NUCLEOTIDE SEQUENCE [LARGE SCALE GENOMIC DNA]</scope>
    <source>
        <strain evidence="1 2">MS6</strain>
    </source>
</reference>
<organism evidence="1 2">
    <name type="scientific">Macrophomina phaseolina (strain MS6)</name>
    <name type="common">Charcoal rot fungus</name>
    <dbReference type="NCBI Taxonomy" id="1126212"/>
    <lineage>
        <taxon>Eukaryota</taxon>
        <taxon>Fungi</taxon>
        <taxon>Dikarya</taxon>
        <taxon>Ascomycota</taxon>
        <taxon>Pezizomycotina</taxon>
        <taxon>Dothideomycetes</taxon>
        <taxon>Dothideomycetes incertae sedis</taxon>
        <taxon>Botryosphaeriales</taxon>
        <taxon>Botryosphaeriaceae</taxon>
        <taxon>Macrophomina</taxon>
    </lineage>
</organism>
<dbReference type="InParanoid" id="K2S0Z2"/>
<name>K2S0Z2_MACPH</name>
<accession>K2S0Z2</accession>
<evidence type="ECO:0000313" key="2">
    <source>
        <dbReference type="Proteomes" id="UP000007129"/>
    </source>
</evidence>